<proteinExistence type="predicted"/>
<accession>A0A0S7XMS2</accession>
<comment type="caution">
    <text evidence="2">The sequence shown here is derived from an EMBL/GenBank/DDBJ whole genome shotgun (WGS) entry which is preliminary data.</text>
</comment>
<gene>
    <name evidence="2" type="ORF">AMK68_03160</name>
</gene>
<feature type="non-terminal residue" evidence="2">
    <location>
        <position position="123"/>
    </location>
</feature>
<dbReference type="EMBL" id="LIZY01000063">
    <property type="protein sequence ID" value="KPJ63774.1"/>
    <property type="molecule type" value="Genomic_DNA"/>
</dbReference>
<reference evidence="2 3" key="1">
    <citation type="journal article" date="2015" name="Microbiome">
        <title>Genomic resolution of linkages in carbon, nitrogen, and sulfur cycling among widespread estuary sediment bacteria.</title>
        <authorList>
            <person name="Baker B.J."/>
            <person name="Lazar C.S."/>
            <person name="Teske A.P."/>
            <person name="Dick G.J."/>
        </authorList>
    </citation>
    <scope>NUCLEOTIDE SEQUENCE [LARGE SCALE GENOMIC DNA]</scope>
    <source>
        <strain evidence="2">DG_56</strain>
    </source>
</reference>
<feature type="compositionally biased region" description="Basic and acidic residues" evidence="1">
    <location>
        <begin position="60"/>
        <end position="70"/>
    </location>
</feature>
<dbReference type="Proteomes" id="UP000052020">
    <property type="component" value="Unassembled WGS sequence"/>
</dbReference>
<feature type="region of interest" description="Disordered" evidence="1">
    <location>
        <begin position="47"/>
        <end position="83"/>
    </location>
</feature>
<dbReference type="AlphaFoldDB" id="A0A0S7XMS2"/>
<evidence type="ECO:0000256" key="1">
    <source>
        <dbReference type="SAM" id="MobiDB-lite"/>
    </source>
</evidence>
<evidence type="ECO:0000313" key="2">
    <source>
        <dbReference type="EMBL" id="KPJ63774.1"/>
    </source>
</evidence>
<sequence>MSLLEVRDPTGFDEDGFLFLETHQRHRQVLDRGAALLGLVGLARGGDRLGRPHQPPGQIEHVHPKIDQRPPTRLLLDPEPPARYPAAPQPGCLAIIDVAQFARLDEPLQGLGVAAKAVVERDH</sequence>
<organism evidence="2 3">
    <name type="scientific">candidate division KD3-62 bacterium DG_56</name>
    <dbReference type="NCBI Taxonomy" id="1704032"/>
    <lineage>
        <taxon>Bacteria</taxon>
        <taxon>candidate division KD3-62</taxon>
    </lineage>
</organism>
<protein>
    <submittedName>
        <fullName evidence="2">Uncharacterized protein</fullName>
    </submittedName>
</protein>
<evidence type="ECO:0000313" key="3">
    <source>
        <dbReference type="Proteomes" id="UP000052020"/>
    </source>
</evidence>
<name>A0A0S7XMS2_9BACT</name>